<dbReference type="Gene3D" id="3.20.20.140">
    <property type="entry name" value="Metal-dependent hydrolases"/>
    <property type="match status" value="1"/>
</dbReference>
<dbReference type="Pfam" id="PF07969">
    <property type="entry name" value="Amidohydro_3"/>
    <property type="match status" value="1"/>
</dbReference>
<dbReference type="SUPFAM" id="SSF51338">
    <property type="entry name" value="Composite domain of metallo-dependent hydrolases"/>
    <property type="match status" value="1"/>
</dbReference>
<accession>A0ABU8THU7</accession>
<name>A0ABU8THU7_9HYPH</name>
<dbReference type="CDD" id="cd01293">
    <property type="entry name" value="Bact_CD"/>
    <property type="match status" value="1"/>
</dbReference>
<evidence type="ECO:0000313" key="3">
    <source>
        <dbReference type="Proteomes" id="UP001385499"/>
    </source>
</evidence>
<evidence type="ECO:0000313" key="2">
    <source>
        <dbReference type="EMBL" id="MEJ8473724.1"/>
    </source>
</evidence>
<dbReference type="InterPro" id="IPR052349">
    <property type="entry name" value="Metallo-hydrolase_Enzymes"/>
</dbReference>
<reference evidence="2 3" key="1">
    <citation type="submission" date="2024-02" db="EMBL/GenBank/DDBJ databases">
        <title>Roseibium algae sp. nov., isolated from marine alga (Grateloupia sp.), showing potential in myo-inositol conversion.</title>
        <authorList>
            <person name="Wang Y."/>
        </authorList>
    </citation>
    <scope>NUCLEOTIDE SEQUENCE [LARGE SCALE GENOMIC DNA]</scope>
    <source>
        <strain evidence="2 3">H3510</strain>
    </source>
</reference>
<organism evidence="2 3">
    <name type="scientific">Roseibium algae</name>
    <dbReference type="NCBI Taxonomy" id="3123038"/>
    <lineage>
        <taxon>Bacteria</taxon>
        <taxon>Pseudomonadati</taxon>
        <taxon>Pseudomonadota</taxon>
        <taxon>Alphaproteobacteria</taxon>
        <taxon>Hyphomicrobiales</taxon>
        <taxon>Stappiaceae</taxon>
        <taxon>Roseibium</taxon>
    </lineage>
</organism>
<dbReference type="Gene3D" id="2.30.40.10">
    <property type="entry name" value="Urease, subunit C, domain 1"/>
    <property type="match status" value="1"/>
</dbReference>
<dbReference type="SUPFAM" id="SSF51556">
    <property type="entry name" value="Metallo-dependent hydrolases"/>
    <property type="match status" value="1"/>
</dbReference>
<dbReference type="RefSeq" id="WP_340273932.1">
    <property type="nucleotide sequence ID" value="NZ_JBAKIA010000004.1"/>
</dbReference>
<feature type="domain" description="Amidohydrolase 3" evidence="1">
    <location>
        <begin position="158"/>
        <end position="399"/>
    </location>
</feature>
<evidence type="ECO:0000259" key="1">
    <source>
        <dbReference type="Pfam" id="PF07969"/>
    </source>
</evidence>
<gene>
    <name evidence="2" type="ORF">V6575_06470</name>
</gene>
<dbReference type="PANTHER" id="PTHR32027">
    <property type="entry name" value="CYTOSINE DEAMINASE"/>
    <property type="match status" value="1"/>
</dbReference>
<sequence length="417" mass="45090">MSKTPQFDLLIRSVRLNENGGPVDLAIENGRVAKIGRNLVCEAVEAFDGEGKFAFPGFVETHIHLDKAGILSRCTLCKGTLAEAVSETAKAKAEFTEEDVYARAAKVVESAIVNGTTRLRTFVEVDPRVNLRSFAAIKRIREDYAFAIDIEICAFAQEGLTNELETYELLEAALSDGADLVGGAPYVDPDPSKQIAMIFDIAKKYDVSVDFHLDFDLDPAHTDLPSVISETVRRGYQGRVSIGHVTNLSAMGKDGVTAIADQLQEAGIGLTVLPATDMFLNGRAFDHLIPRGVAPAHLLHANGVRTSIASNNILNPFTPYGDASLGRMANFYANVAQLAREEDIHAAFDMVSKDAAALMGQEYGIRIGGEADIVLLDCSSPGEAVRTIARPLAGWKGGRRSFECAKPVILRGQRRRA</sequence>
<keyword evidence="3" id="KW-1185">Reference proteome</keyword>
<dbReference type="Proteomes" id="UP001385499">
    <property type="component" value="Unassembled WGS sequence"/>
</dbReference>
<dbReference type="EMBL" id="JBAKIA010000004">
    <property type="protein sequence ID" value="MEJ8473724.1"/>
    <property type="molecule type" value="Genomic_DNA"/>
</dbReference>
<dbReference type="InterPro" id="IPR013108">
    <property type="entry name" value="Amidohydro_3"/>
</dbReference>
<dbReference type="PANTHER" id="PTHR32027:SF9">
    <property type="entry name" value="BLL3847 PROTEIN"/>
    <property type="match status" value="1"/>
</dbReference>
<proteinExistence type="predicted"/>
<comment type="caution">
    <text evidence="2">The sequence shown here is derived from an EMBL/GenBank/DDBJ whole genome shotgun (WGS) entry which is preliminary data.</text>
</comment>
<dbReference type="InterPro" id="IPR032466">
    <property type="entry name" value="Metal_Hydrolase"/>
</dbReference>
<dbReference type="InterPro" id="IPR011059">
    <property type="entry name" value="Metal-dep_hydrolase_composite"/>
</dbReference>
<protein>
    <submittedName>
        <fullName evidence="2">Amidohydrolase family protein</fullName>
    </submittedName>
</protein>